<name>B9XEJ4_PEDPL</name>
<evidence type="ECO:0000313" key="7">
    <source>
        <dbReference type="Proteomes" id="UP000003688"/>
    </source>
</evidence>
<dbReference type="PANTHER" id="PTHR42732:SF2">
    <property type="entry name" value="BETA-MANNOSIDASE"/>
    <property type="match status" value="1"/>
</dbReference>
<dbReference type="SUPFAM" id="SSF49303">
    <property type="entry name" value="beta-Galactosidase/glucuronidase domain"/>
    <property type="match status" value="1"/>
</dbReference>
<feature type="domain" description="Glycoside hydrolase family 2 immunoglobulin-like beta-sandwich" evidence="4">
    <location>
        <begin position="220"/>
        <end position="318"/>
    </location>
</feature>
<dbReference type="InterPro" id="IPR036156">
    <property type="entry name" value="Beta-gal/glucu_dom_sf"/>
</dbReference>
<dbReference type="Pfam" id="PF02837">
    <property type="entry name" value="Glyco_hydro_2_N"/>
    <property type="match status" value="1"/>
</dbReference>
<keyword evidence="2 6" id="KW-0378">Hydrolase</keyword>
<dbReference type="OrthoDB" id="9801077at2"/>
<sequence>MQVEFACPRPEYPRPDRQRGTREGVDWLNLNGPWQFRFDRYRVGIDENWFIPDEQEWREQIIVPFCWESLAAWGEGGAAGNENYYSTRVFYNPLEITKANHRAAARYEVGWYRRTIEIPDNPAWQGKRVILTIGAADFFTDCWCNGQHLGHHEGGYTPFEYDLTDTLGDPEPDGKRRAHVVLRVEDPVDNNEQPVGKQWRWYTTTSGIWQTVFLEPRSATYIRNFKIYTDIDAGTARFQINCEKPGQNCEVAVEIFPPNGEPSSTFKLDISDGVAEQAIKVNPLLLWNPNEPHLYKTILRLQNNGQTEDSVRTYFGMRKIDFAPGDPPDKPVALRLNGVARYLRGALHQSYYPEGVYTAGDVQTFINDIGYAKRVGFNFLRIHIKIDDPLLLYHADKMGMLLMADFPNFGEGGDTPLGRKRFEVMMREAIDRDFNHPSIFAWCTFNETWGFGGQVEFVDMIHPVNPKDRPKNKPLSSAVSAQGISAGASTAVLDAPKKEKEKLKNLSSHAWVQSMWELAKKLDPTRLIEDMSVVHWEHLDYFAHGDTDINSWHFYINDYYRAKEHIAKVVNQTFPGSNFNYVPGFAHKGQPLINSEYGGVGALDGDVDISWTFKFLTNELRRHGAISAYIFTELHDVEWEHNGFLNYDRTPKEFGYDPRIINESDTLPMDAPPISRVAPGQVLKVDIASSHFSSRPNRNISLRWRLDGLDTRGRIHQSISRGCVPIDFPHRRVAHALTVEVTMPEESMLCTLSVDACNLEGKIIARNFVQYFVSDHYPLIREATPRSLILRGNPGDWAAAEWSGGMGERDQERAEDCCYGTGHGFFEWVLPLNGADLSKARRLRILCEISSHRIDTPQTDDDIFPTTLHGYLNGIQIYNSIIRNHPHDSRGVLSYLRGGKGAYGYLEHGFAEGETLQQIARHVLDDHLHLRLVVPADALAQGGLTVYGAECGGYPISPTIIIEW</sequence>
<dbReference type="SUPFAM" id="SSF51445">
    <property type="entry name" value="(Trans)glycosidases"/>
    <property type="match status" value="1"/>
</dbReference>
<dbReference type="Gene3D" id="3.20.20.80">
    <property type="entry name" value="Glycosidases"/>
    <property type="match status" value="1"/>
</dbReference>
<dbReference type="Pfam" id="PF00703">
    <property type="entry name" value="Glyco_hydro_2"/>
    <property type="match status" value="1"/>
</dbReference>
<evidence type="ECO:0000256" key="3">
    <source>
        <dbReference type="ARBA" id="ARBA00023295"/>
    </source>
</evidence>
<comment type="similarity">
    <text evidence="1">Belongs to the glycosyl hydrolase 2 family.</text>
</comment>
<protein>
    <submittedName>
        <fullName evidence="6">Beta-galactosidase</fullName>
        <ecNumber evidence="6">3.2.1.23</ecNumber>
    </submittedName>
</protein>
<dbReference type="Gene3D" id="2.60.40.10">
    <property type="entry name" value="Immunoglobulins"/>
    <property type="match status" value="1"/>
</dbReference>
<dbReference type="RefSeq" id="WP_007414242.1">
    <property type="nucleotide sequence ID" value="NZ_ABOX02000008.1"/>
</dbReference>
<evidence type="ECO:0000256" key="1">
    <source>
        <dbReference type="ARBA" id="ARBA00007401"/>
    </source>
</evidence>
<dbReference type="STRING" id="320771.Cflav_PD4748"/>
<dbReference type="SUPFAM" id="SSF49785">
    <property type="entry name" value="Galactose-binding domain-like"/>
    <property type="match status" value="1"/>
</dbReference>
<dbReference type="EC" id="3.2.1.23" evidence="6"/>
<dbReference type="InterPro" id="IPR017853">
    <property type="entry name" value="GH"/>
</dbReference>
<dbReference type="PANTHER" id="PTHR42732">
    <property type="entry name" value="BETA-GALACTOSIDASE"/>
    <property type="match status" value="1"/>
</dbReference>
<gene>
    <name evidence="6" type="ORF">Cflav_PD4748</name>
</gene>
<accession>B9XEJ4</accession>
<dbReference type="GO" id="GO:0004565">
    <property type="term" value="F:beta-galactosidase activity"/>
    <property type="evidence" value="ECO:0007669"/>
    <property type="project" value="UniProtKB-EC"/>
</dbReference>
<comment type="caution">
    <text evidence="6">The sequence shown here is derived from an EMBL/GenBank/DDBJ whole genome shotgun (WGS) entry which is preliminary data.</text>
</comment>
<dbReference type="InterPro" id="IPR006102">
    <property type="entry name" value="Ig-like_GH2"/>
</dbReference>
<evidence type="ECO:0000259" key="4">
    <source>
        <dbReference type="Pfam" id="PF00703"/>
    </source>
</evidence>
<dbReference type="InterPro" id="IPR006104">
    <property type="entry name" value="Glyco_hydro_2_N"/>
</dbReference>
<keyword evidence="3 6" id="KW-0326">Glycosidase</keyword>
<dbReference type="Proteomes" id="UP000003688">
    <property type="component" value="Unassembled WGS sequence"/>
</dbReference>
<proteinExistence type="inferred from homology"/>
<dbReference type="InterPro" id="IPR051913">
    <property type="entry name" value="GH2_Domain-Containing"/>
</dbReference>
<dbReference type="GO" id="GO:0005975">
    <property type="term" value="P:carbohydrate metabolic process"/>
    <property type="evidence" value="ECO:0007669"/>
    <property type="project" value="InterPro"/>
</dbReference>
<organism evidence="6 7">
    <name type="scientific">Pedosphaera parvula (strain Ellin514)</name>
    <dbReference type="NCBI Taxonomy" id="320771"/>
    <lineage>
        <taxon>Bacteria</taxon>
        <taxon>Pseudomonadati</taxon>
        <taxon>Verrucomicrobiota</taxon>
        <taxon>Pedosphaerae</taxon>
        <taxon>Pedosphaerales</taxon>
        <taxon>Pedosphaeraceae</taxon>
        <taxon>Pedosphaera</taxon>
    </lineage>
</organism>
<keyword evidence="7" id="KW-1185">Reference proteome</keyword>
<evidence type="ECO:0000259" key="5">
    <source>
        <dbReference type="Pfam" id="PF02837"/>
    </source>
</evidence>
<dbReference type="Gene3D" id="2.60.120.260">
    <property type="entry name" value="Galactose-binding domain-like"/>
    <property type="match status" value="1"/>
</dbReference>
<dbReference type="EMBL" id="ABOX02000008">
    <property type="protein sequence ID" value="EEF61708.1"/>
    <property type="molecule type" value="Genomic_DNA"/>
</dbReference>
<dbReference type="AlphaFoldDB" id="B9XEJ4"/>
<dbReference type="InterPro" id="IPR008979">
    <property type="entry name" value="Galactose-bd-like_sf"/>
</dbReference>
<reference evidence="6 7" key="1">
    <citation type="journal article" date="2011" name="J. Bacteriol.">
        <title>Genome sequence of 'Pedosphaera parvula' Ellin514, an aerobic Verrucomicrobial isolate from pasture soil.</title>
        <authorList>
            <person name="Kant R."/>
            <person name="van Passel M.W."/>
            <person name="Sangwan P."/>
            <person name="Palva A."/>
            <person name="Lucas S."/>
            <person name="Copeland A."/>
            <person name="Lapidus A."/>
            <person name="Glavina Del Rio T."/>
            <person name="Dalin E."/>
            <person name="Tice H."/>
            <person name="Bruce D."/>
            <person name="Goodwin L."/>
            <person name="Pitluck S."/>
            <person name="Chertkov O."/>
            <person name="Larimer F.W."/>
            <person name="Land M.L."/>
            <person name="Hauser L."/>
            <person name="Brettin T.S."/>
            <person name="Detter J.C."/>
            <person name="Han S."/>
            <person name="de Vos W.M."/>
            <person name="Janssen P.H."/>
            <person name="Smidt H."/>
        </authorList>
    </citation>
    <scope>NUCLEOTIDE SEQUENCE [LARGE SCALE GENOMIC DNA]</scope>
    <source>
        <strain evidence="6 7">Ellin514</strain>
    </source>
</reference>
<evidence type="ECO:0000313" key="6">
    <source>
        <dbReference type="EMBL" id="EEF61708.1"/>
    </source>
</evidence>
<dbReference type="InterPro" id="IPR013783">
    <property type="entry name" value="Ig-like_fold"/>
</dbReference>
<evidence type="ECO:0000256" key="2">
    <source>
        <dbReference type="ARBA" id="ARBA00022801"/>
    </source>
</evidence>
<feature type="domain" description="Glycosyl hydrolases family 2 sugar binding" evidence="5">
    <location>
        <begin position="29"/>
        <end position="213"/>
    </location>
</feature>